<name>A0ABS7D4Z1_9BACL</name>
<dbReference type="Pfam" id="PF13753">
    <property type="entry name" value="SWM_repeat"/>
    <property type="match status" value="4"/>
</dbReference>
<evidence type="ECO:0000313" key="3">
    <source>
        <dbReference type="EMBL" id="MBW7475007.1"/>
    </source>
</evidence>
<dbReference type="Proteomes" id="UP000812277">
    <property type="component" value="Unassembled WGS sequence"/>
</dbReference>
<feature type="domain" description="SLH" evidence="2">
    <location>
        <begin position="1307"/>
        <end position="1370"/>
    </location>
</feature>
<evidence type="ECO:0000313" key="4">
    <source>
        <dbReference type="Proteomes" id="UP000812277"/>
    </source>
</evidence>
<gene>
    <name evidence="3" type="ORF">K0T92_09640</name>
</gene>
<sequence>MITEPGQVSAAASGPVILAKSPSTGAGNVTPNSPLLLTFDENVSKGTGSAAITIRKSDNDEVFESYIVSSDSRVAINASSRNLVTITPSKPFVVNERYYVIIDAGAFKNESNNVNFNGLTSPADWNFKTVETLDTTAPTAVGLEPANGGTAIIGAPLSIQFDEPVYAAGGTITVTNVNQPSDFQTISAISSNVTGNSTAKVTFALNNALKPSSTYEVQVSNGAFQDLTGNKFSGVSAGQWRFATAAPPLGAAVLQPADNSSSVSVASNFVITFPVNVAVNTGNIRINAISDNSTVQTISVASSNVTVNGGVVTINPPADLAGKKGYYILIDPGAFKDASNGALLFEGITAANDWNFETDYGDDTTAPTLASERKPGNIQTTPAVDIEMNFSEPVYPGSGNIVIKTSNGAVVASIPVTSSKVTGGGTTKIAVKDSSVVLVNNSRYYIQIDGQAFQDARGNKFAGITGSTDWQFTVSQDTDKPSLIALTPTNNAKDVAISSITLEALFSEQIQLGTTPIVPSVTIKRAAGTDNTPVTTKLSIDPQNSRKLLIKPDTALASFTDYYVEMAEGTVTDLAGNKFDGILNRAQWTFKTVNSANGAPVISKAEVLGNSKIVLTFNEGLDANSVPVPANFYVTVNGAGRSVTAVQVSGQAVTLTLQGTISTGQVVKVSYSAGTKPIQDSTGTPAANFLDRDITNNPDNTPPRQLNGTVNGNTIILNFNEDLEQVSSNANSQFSVYVGGSYRSINQVSSSGKVMFITFNGNAAASNETVSLSYYAASYPVKDLAGNNLASFSSFQIQNGVDNKPPALQSMTTSANQITLVYDESLNSAFVPPTSAFTVTVNGTARGVSSVNVSGTYVILNVSQTISSSDYVVVSYAVRTPALSDFGGNSAPAFTNMTVNGSNSSSISYTGAIAKAGVITVTFTEALNSAYVPSSSQFSVKVNNVTRPISSISINGTSLTINLYTPVAIGDTVKMSYSTSGITLRGTGGVLVSAFTDINVANQTSWTDNVGGDFEAAAGGGLSIKKTGATTVSGISPAGRSANQYELTAEKITLAYSAVRSASGMQPRVVFTVPDNENAGIVAVSLKALEDAKNAAPSASFAVVYKDATYEIPLSALDYRQLGQLMNAAGPVGQLVFYIDTNAIGMSSQLTAALNGSGAQLQVSPVSFELAVKNGGQSKSIDSLNGYVSRSITTGSTLDPRQTAVVWLDPQTGKVSYVPTTVTQENGKSVVTFKRKGNSVYAIVKGGVKYTDIAAKHWARNDILLMGNKYIVEGRTLTTFEPDKPITRGEFAMFIAKGLGLSGDKQAAGKFKDVNTSTSMAAYIGAASNAGIVQGMTDGTFKPNSLVTREQMASMMVRAANAAGKQITLSQTQSEVLKRFADNKKIGTWAQGDVAKAVEARIINGMSANTFGGKTNATRAQAAVMTKRLLEYVDFIDV</sequence>
<reference evidence="3 4" key="1">
    <citation type="submission" date="2021-07" db="EMBL/GenBank/DDBJ databases">
        <title>Paenibacillus radiodurans sp. nov., isolated from the southeastern edge of Tengger Desert.</title>
        <authorList>
            <person name="Zhang G."/>
        </authorList>
    </citation>
    <scope>NUCLEOTIDE SEQUENCE [LARGE SCALE GENOMIC DNA]</scope>
    <source>
        <strain evidence="3 4">DT7-4</strain>
    </source>
</reference>
<dbReference type="InterPro" id="IPR051465">
    <property type="entry name" value="Cell_Envelope_Struct_Comp"/>
</dbReference>
<dbReference type="InterPro" id="IPR028059">
    <property type="entry name" value="SWM_rpt"/>
</dbReference>
<feature type="domain" description="SLH" evidence="2">
    <location>
        <begin position="1246"/>
        <end position="1306"/>
    </location>
</feature>
<dbReference type="Pfam" id="PF00395">
    <property type="entry name" value="SLH"/>
    <property type="match status" value="3"/>
</dbReference>
<dbReference type="PANTHER" id="PTHR43308:SF5">
    <property type="entry name" value="S-LAYER PROTEIN _ PEPTIDOGLYCAN ENDO-BETA-N-ACETYLGLUCOSAMINIDASE"/>
    <property type="match status" value="1"/>
</dbReference>
<dbReference type="InterPro" id="IPR001119">
    <property type="entry name" value="SLH_dom"/>
</dbReference>
<keyword evidence="1" id="KW-0732">Signal</keyword>
<dbReference type="InterPro" id="IPR014755">
    <property type="entry name" value="Cu-Rt/internalin_Ig-like"/>
</dbReference>
<proteinExistence type="predicted"/>
<organism evidence="3 4">
    <name type="scientific">Paenibacillus oenotherae</name>
    <dbReference type="NCBI Taxonomy" id="1435645"/>
    <lineage>
        <taxon>Bacteria</taxon>
        <taxon>Bacillati</taxon>
        <taxon>Bacillota</taxon>
        <taxon>Bacilli</taxon>
        <taxon>Bacillales</taxon>
        <taxon>Paenibacillaceae</taxon>
        <taxon>Paenibacillus</taxon>
    </lineage>
</organism>
<evidence type="ECO:0000256" key="1">
    <source>
        <dbReference type="ARBA" id="ARBA00022729"/>
    </source>
</evidence>
<accession>A0ABS7D4Z1</accession>
<protein>
    <submittedName>
        <fullName evidence="3">Ig-like domain-containing protein</fullName>
    </submittedName>
</protein>
<dbReference type="Pfam" id="PF13205">
    <property type="entry name" value="Big_5"/>
    <property type="match status" value="5"/>
</dbReference>
<dbReference type="Gene3D" id="2.60.40.1220">
    <property type="match status" value="3"/>
</dbReference>
<dbReference type="PROSITE" id="PS51272">
    <property type="entry name" value="SLH"/>
    <property type="match status" value="3"/>
</dbReference>
<dbReference type="PANTHER" id="PTHR43308">
    <property type="entry name" value="OUTER MEMBRANE PROTEIN ALPHA-RELATED"/>
    <property type="match status" value="1"/>
</dbReference>
<evidence type="ECO:0000259" key="2">
    <source>
        <dbReference type="PROSITE" id="PS51272"/>
    </source>
</evidence>
<feature type="domain" description="SLH" evidence="2">
    <location>
        <begin position="1377"/>
        <end position="1438"/>
    </location>
</feature>
<dbReference type="NCBIfam" id="TIGR02059">
    <property type="entry name" value="swm_rep_I"/>
    <property type="match status" value="4"/>
</dbReference>
<dbReference type="EMBL" id="JAHZIJ010000005">
    <property type="protein sequence ID" value="MBW7475007.1"/>
    <property type="molecule type" value="Genomic_DNA"/>
</dbReference>
<dbReference type="InterPro" id="IPR032812">
    <property type="entry name" value="SbsA_Ig"/>
</dbReference>
<dbReference type="InterPro" id="IPR011801">
    <property type="entry name" value="Swm_rep_I_cyn"/>
</dbReference>
<comment type="caution">
    <text evidence="3">The sequence shown here is derived from an EMBL/GenBank/DDBJ whole genome shotgun (WGS) entry which is preliminary data.</text>
</comment>
<dbReference type="RefSeq" id="WP_219872252.1">
    <property type="nucleotide sequence ID" value="NZ_JAHZIJ010000005.1"/>
</dbReference>
<keyword evidence="4" id="KW-1185">Reference proteome</keyword>